<name>A0A836G305_9TRYP</name>
<evidence type="ECO:0000313" key="2">
    <source>
        <dbReference type="Proteomes" id="UP000673552"/>
    </source>
</evidence>
<dbReference type="EMBL" id="JAFEUZ010000035">
    <property type="protein sequence ID" value="KAG5466936.1"/>
    <property type="molecule type" value="Genomic_DNA"/>
</dbReference>
<reference evidence="2" key="2">
    <citation type="journal article" date="2021" name="Sci. Data">
        <title>Chromosome-scale genome sequencing, assembly and annotation of six genomes from subfamily Leishmaniinae.</title>
        <authorList>
            <person name="Almutairi H."/>
            <person name="Urbaniak M.D."/>
            <person name="Bates M.D."/>
            <person name="Jariyapan N."/>
            <person name="Kwakye-Nuako G."/>
            <person name="Thomaz Soccol V."/>
            <person name="Al-Salem W.S."/>
            <person name="Dillon R.J."/>
            <person name="Bates P.A."/>
            <person name="Gatherer D."/>
        </authorList>
    </citation>
    <scope>NUCLEOTIDE SEQUENCE [LARGE SCALE GENOMIC DNA]</scope>
</reference>
<keyword evidence="2" id="KW-1185">Reference proteome</keyword>
<evidence type="ECO:0000313" key="1">
    <source>
        <dbReference type="EMBL" id="KAG5466936.1"/>
    </source>
</evidence>
<dbReference type="OrthoDB" id="266922at2759"/>
<reference evidence="2" key="1">
    <citation type="journal article" date="2021" name="Microbiol. Resour. Announc.">
        <title>LGAAP: Leishmaniinae Genome Assembly and Annotation Pipeline.</title>
        <authorList>
            <person name="Almutairi H."/>
            <person name="Urbaniak M.D."/>
            <person name="Bates M.D."/>
            <person name="Jariyapan N."/>
            <person name="Kwakye-Nuako G."/>
            <person name="Thomaz-Soccol V."/>
            <person name="Al-Salem W.S."/>
            <person name="Dillon R.J."/>
            <person name="Bates P.A."/>
            <person name="Gatherer D."/>
        </authorList>
    </citation>
    <scope>NUCLEOTIDE SEQUENCE [LARGE SCALE GENOMIC DNA]</scope>
</reference>
<sequence>MPVKAGSAPRVTEANAKVCAPGATSTRMDAATAAYVRKHHLGLITRSVAQVLCSMEGDELRRLWHSKTGESALPEAMTALVDITLPLQVLLSSFVSLPSSASLGGMSKSSLKATSSLPLAQDAAQEEGLTVAASTSAALDMSDCFWPVNAAFANKEDAVKADVCHCLALHCDRFLTGRGLVKSFGGRLRWAHVAPDSDGGNERLGVALVLDVFRCWQQVVIPLLQRLSGSASKGAAAGSTNADDLFDFLVKRSPAVATPSSTAVGLVREEAAYWCFALLRGYCQDFPESVWASVLRAAQDAAVQQCDNSAGDLPPLTGEALLLRSFIAHLSRSESGAACVTPAAAQAQPLCDGIIASHMSAAVAAARTRGESCAWAEVELLQQASADTTALVPSMSALLCADTYWAMLLEPYAAMLAQYSM</sequence>
<organism evidence="1 2">
    <name type="scientific">Leishmania martiniquensis</name>
    <dbReference type="NCBI Taxonomy" id="1580590"/>
    <lineage>
        <taxon>Eukaryota</taxon>
        <taxon>Discoba</taxon>
        <taxon>Euglenozoa</taxon>
        <taxon>Kinetoplastea</taxon>
        <taxon>Metakinetoplastina</taxon>
        <taxon>Trypanosomatida</taxon>
        <taxon>Trypanosomatidae</taxon>
        <taxon>Leishmaniinae</taxon>
        <taxon>Leishmania</taxon>
    </lineage>
</organism>
<dbReference type="GeneID" id="92511251"/>
<comment type="caution">
    <text evidence="1">The sequence shown here is derived from an EMBL/GenBank/DDBJ whole genome shotgun (WGS) entry which is preliminary data.</text>
</comment>
<dbReference type="AlphaFoldDB" id="A0A836G305"/>
<accession>A0A836G305</accession>
<proteinExistence type="predicted"/>
<dbReference type="KEGG" id="lmat:92511251"/>
<dbReference type="Proteomes" id="UP000673552">
    <property type="component" value="Unassembled WGS sequence"/>
</dbReference>
<dbReference type="RefSeq" id="XP_067174844.1">
    <property type="nucleotide sequence ID" value="XM_067318739.1"/>
</dbReference>
<gene>
    <name evidence="1" type="ORF">LSCM1_01113</name>
</gene>
<protein>
    <submittedName>
        <fullName evidence="1">Uncharacterized protein</fullName>
    </submittedName>
</protein>